<name>A0A843V3G5_COLES</name>
<comment type="caution">
    <text evidence="1">The sequence shown here is derived from an EMBL/GenBank/DDBJ whole genome shotgun (WGS) entry which is preliminary data.</text>
</comment>
<gene>
    <name evidence="1" type="ORF">Taro_022288</name>
</gene>
<reference evidence="1" key="1">
    <citation type="submission" date="2017-07" db="EMBL/GenBank/DDBJ databases">
        <title>Taro Niue Genome Assembly and Annotation.</title>
        <authorList>
            <person name="Atibalentja N."/>
            <person name="Keating K."/>
            <person name="Fields C.J."/>
        </authorList>
    </citation>
    <scope>NUCLEOTIDE SEQUENCE</scope>
    <source>
        <strain evidence="1">Niue_2</strain>
        <tissue evidence="1">Leaf</tissue>
    </source>
</reference>
<organism evidence="1 2">
    <name type="scientific">Colocasia esculenta</name>
    <name type="common">Wild taro</name>
    <name type="synonym">Arum esculentum</name>
    <dbReference type="NCBI Taxonomy" id="4460"/>
    <lineage>
        <taxon>Eukaryota</taxon>
        <taxon>Viridiplantae</taxon>
        <taxon>Streptophyta</taxon>
        <taxon>Embryophyta</taxon>
        <taxon>Tracheophyta</taxon>
        <taxon>Spermatophyta</taxon>
        <taxon>Magnoliopsida</taxon>
        <taxon>Liliopsida</taxon>
        <taxon>Araceae</taxon>
        <taxon>Aroideae</taxon>
        <taxon>Colocasieae</taxon>
        <taxon>Colocasia</taxon>
    </lineage>
</organism>
<sequence>LGIGLKKHKGSKIGEENTSCCQTDFWKALGECVDLPMGCVDTLSQTSKKGSLGRVSSVDTTLGCVDTLYRTGK</sequence>
<feature type="non-terminal residue" evidence="1">
    <location>
        <position position="73"/>
    </location>
</feature>
<dbReference type="AlphaFoldDB" id="A0A843V3G5"/>
<evidence type="ECO:0000313" key="1">
    <source>
        <dbReference type="EMBL" id="MQL89706.1"/>
    </source>
</evidence>
<accession>A0A843V3G5</accession>
<evidence type="ECO:0000313" key="2">
    <source>
        <dbReference type="Proteomes" id="UP000652761"/>
    </source>
</evidence>
<keyword evidence="2" id="KW-1185">Reference proteome</keyword>
<proteinExistence type="predicted"/>
<dbReference type="EMBL" id="NMUH01001171">
    <property type="protein sequence ID" value="MQL89706.1"/>
    <property type="molecule type" value="Genomic_DNA"/>
</dbReference>
<protein>
    <submittedName>
        <fullName evidence="1">Uncharacterized protein</fullName>
    </submittedName>
</protein>
<dbReference type="Proteomes" id="UP000652761">
    <property type="component" value="Unassembled WGS sequence"/>
</dbReference>